<proteinExistence type="predicted"/>
<feature type="compositionally biased region" description="Gly residues" evidence="1">
    <location>
        <begin position="1"/>
        <end position="10"/>
    </location>
</feature>
<dbReference type="PANTHER" id="PTHR34693:SF5">
    <property type="match status" value="1"/>
</dbReference>
<sequence>MPSWGRGGAGNIVSDEQVKEQSRKVADDLEANRSLASSAAPPLTSTSSQTQAQEYAHTGRGGAGNWYQPSELEKAGSFSQPADSTAIPTSSRPQISTPWHPEGQELPVARAGRGGAGNFVWRDESKEQASREAEEKVKDKVRGEAERDVEAGLQKPGAALLGGTKAGRGW</sequence>
<reference evidence="2 3" key="1">
    <citation type="journal article" date="2018" name="Front. Microbiol.">
        <title>Genome-Wide Analysis of Corynespora cassiicola Leaf Fall Disease Putative Effectors.</title>
        <authorList>
            <person name="Lopez D."/>
            <person name="Ribeiro S."/>
            <person name="Label P."/>
            <person name="Fumanal B."/>
            <person name="Venisse J.S."/>
            <person name="Kohler A."/>
            <person name="de Oliveira R.R."/>
            <person name="Labutti K."/>
            <person name="Lipzen A."/>
            <person name="Lail K."/>
            <person name="Bauer D."/>
            <person name="Ohm R.A."/>
            <person name="Barry K.W."/>
            <person name="Spatafora J."/>
            <person name="Grigoriev I.V."/>
            <person name="Martin F.M."/>
            <person name="Pujade-Renaud V."/>
        </authorList>
    </citation>
    <scope>NUCLEOTIDE SEQUENCE [LARGE SCALE GENOMIC DNA]</scope>
    <source>
        <strain evidence="2 3">Philippines</strain>
    </source>
</reference>
<gene>
    <name evidence="2" type="ORF">BS50DRAFT_572995</name>
</gene>
<dbReference type="Pfam" id="PF12223">
    <property type="entry name" value="DUF3602"/>
    <property type="match status" value="1"/>
</dbReference>
<keyword evidence="3" id="KW-1185">Reference proteome</keyword>
<dbReference type="Proteomes" id="UP000240883">
    <property type="component" value="Unassembled WGS sequence"/>
</dbReference>
<dbReference type="OrthoDB" id="4159136at2759"/>
<dbReference type="AlphaFoldDB" id="A0A2T2NRF7"/>
<organism evidence="2 3">
    <name type="scientific">Corynespora cassiicola Philippines</name>
    <dbReference type="NCBI Taxonomy" id="1448308"/>
    <lineage>
        <taxon>Eukaryota</taxon>
        <taxon>Fungi</taxon>
        <taxon>Dikarya</taxon>
        <taxon>Ascomycota</taxon>
        <taxon>Pezizomycotina</taxon>
        <taxon>Dothideomycetes</taxon>
        <taxon>Pleosporomycetidae</taxon>
        <taxon>Pleosporales</taxon>
        <taxon>Corynesporascaceae</taxon>
        <taxon>Corynespora</taxon>
    </lineage>
</organism>
<feature type="region of interest" description="Disordered" evidence="1">
    <location>
        <begin position="1"/>
        <end position="170"/>
    </location>
</feature>
<dbReference type="InterPro" id="IPR053203">
    <property type="entry name" value="Cisplatin_resist-associated"/>
</dbReference>
<dbReference type="PANTHER" id="PTHR34693">
    <property type="entry name" value="PROTEIN PAR32"/>
    <property type="match status" value="1"/>
</dbReference>
<evidence type="ECO:0000313" key="2">
    <source>
        <dbReference type="EMBL" id="PSN68021.1"/>
    </source>
</evidence>
<name>A0A2T2NRF7_CORCC</name>
<evidence type="ECO:0000313" key="3">
    <source>
        <dbReference type="Proteomes" id="UP000240883"/>
    </source>
</evidence>
<accession>A0A2T2NRF7</accession>
<protein>
    <submittedName>
        <fullName evidence="2">Uncharacterized protein</fullName>
    </submittedName>
</protein>
<feature type="compositionally biased region" description="Basic and acidic residues" evidence="1">
    <location>
        <begin position="16"/>
        <end position="31"/>
    </location>
</feature>
<dbReference type="InterPro" id="IPR022024">
    <property type="entry name" value="DUF3602"/>
</dbReference>
<feature type="compositionally biased region" description="Low complexity" evidence="1">
    <location>
        <begin position="34"/>
        <end position="53"/>
    </location>
</feature>
<feature type="compositionally biased region" description="Polar residues" evidence="1">
    <location>
        <begin position="77"/>
        <end position="97"/>
    </location>
</feature>
<dbReference type="EMBL" id="KZ678134">
    <property type="protein sequence ID" value="PSN68021.1"/>
    <property type="molecule type" value="Genomic_DNA"/>
</dbReference>
<evidence type="ECO:0000256" key="1">
    <source>
        <dbReference type="SAM" id="MobiDB-lite"/>
    </source>
</evidence>
<feature type="compositionally biased region" description="Basic and acidic residues" evidence="1">
    <location>
        <begin position="121"/>
        <end position="150"/>
    </location>
</feature>